<dbReference type="GO" id="GO:0022857">
    <property type="term" value="F:transmembrane transporter activity"/>
    <property type="evidence" value="ECO:0007669"/>
    <property type="project" value="InterPro"/>
</dbReference>
<feature type="transmembrane region" description="Helical" evidence="6">
    <location>
        <begin position="370"/>
        <end position="387"/>
    </location>
</feature>
<feature type="transmembrane region" description="Helical" evidence="6">
    <location>
        <begin position="399"/>
        <end position="420"/>
    </location>
</feature>
<evidence type="ECO:0000256" key="3">
    <source>
        <dbReference type="ARBA" id="ARBA00022692"/>
    </source>
</evidence>
<evidence type="ECO:0000256" key="4">
    <source>
        <dbReference type="ARBA" id="ARBA00022989"/>
    </source>
</evidence>
<feature type="transmembrane region" description="Helical" evidence="6">
    <location>
        <begin position="426"/>
        <end position="444"/>
    </location>
</feature>
<comment type="subcellular location">
    <subcellularLocation>
        <location evidence="1">Cell membrane</location>
        <topology evidence="1">Multi-pass membrane protein</topology>
    </subcellularLocation>
</comment>
<keyword evidence="2" id="KW-1003">Cell membrane</keyword>
<protein>
    <submittedName>
        <fullName evidence="7">Amino acid permease</fullName>
    </submittedName>
</protein>
<feature type="transmembrane region" description="Helical" evidence="6">
    <location>
        <begin position="99"/>
        <end position="120"/>
    </location>
</feature>
<dbReference type="EMBL" id="AOMB01000035">
    <property type="protein sequence ID" value="EMA37274.1"/>
    <property type="molecule type" value="Genomic_DNA"/>
</dbReference>
<dbReference type="AlphaFoldDB" id="M0LY32"/>
<keyword evidence="5 6" id="KW-0472">Membrane</keyword>
<feature type="transmembrane region" description="Helical" evidence="6">
    <location>
        <begin position="242"/>
        <end position="261"/>
    </location>
</feature>
<dbReference type="OrthoDB" id="56838at2157"/>
<dbReference type="PANTHER" id="PTHR42770:SF7">
    <property type="entry name" value="MEMBRANE PROTEIN"/>
    <property type="match status" value="1"/>
</dbReference>
<feature type="transmembrane region" description="Helical" evidence="6">
    <location>
        <begin position="140"/>
        <end position="162"/>
    </location>
</feature>
<comment type="caution">
    <text evidence="7">The sequence shown here is derived from an EMBL/GenBank/DDBJ whole genome shotgun (WGS) entry which is preliminary data.</text>
</comment>
<dbReference type="PIRSF" id="PIRSF006060">
    <property type="entry name" value="AA_transporter"/>
    <property type="match status" value="1"/>
</dbReference>
<name>M0LY32_9EURY</name>
<dbReference type="InterPro" id="IPR002293">
    <property type="entry name" value="AA/rel_permease1"/>
</dbReference>
<dbReference type="eggNOG" id="arCOG00009">
    <property type="taxonomic scope" value="Archaea"/>
</dbReference>
<feature type="transmembrane region" description="Helical" evidence="6">
    <location>
        <begin position="28"/>
        <end position="51"/>
    </location>
</feature>
<feature type="transmembrane region" description="Helical" evidence="6">
    <location>
        <begin position="341"/>
        <end position="364"/>
    </location>
</feature>
<sequence>MDLSVWNMLVTYSTTMSDKKSELRSGQLGFWTAVAVGFGMVTSSTTLYVAGNTVGQIGSGLIISMLIAFVFMILAALGLSELSTMYPVAGSFTTYAKNAFGSSAGVAIGLIYWLVFVALASEANIVGHILNYVFPGFLPWQVWGTLLVVLFVGVNILGINWVGKTAAVLLGLLAGVIVLLSLLQIGGFGAAQFDPSELTWTQAGWSPILSFVPFAVWLFVGWEVLGPLAEEVEDAENTLPKAMITVVVLVFLVRVPFIIAMDGSVGADALAQSPFPQVVAFEAFFGATGMWIMAIISFLATGATFNAVLAGTSRQLWNLGREGYLPGVLGHLNPRFKTPDVALALTGAIVLVLLWAVTLPTVLINASANLFIIVYITVSACVIVLRYKKPDQERPFYAGGPEALPAVSVVGIIGLTLALLYSGNRVLVVTLAVVVVVLVISYVTTRFSTRDRQNTGVEGE</sequence>
<feature type="transmembrane region" description="Helical" evidence="6">
    <location>
        <begin position="281"/>
        <end position="309"/>
    </location>
</feature>
<proteinExistence type="predicted"/>
<feature type="transmembrane region" description="Helical" evidence="6">
    <location>
        <begin position="203"/>
        <end position="222"/>
    </location>
</feature>
<dbReference type="Proteomes" id="UP000011566">
    <property type="component" value="Unassembled WGS sequence"/>
</dbReference>
<gene>
    <name evidence="7" type="ORF">C447_12922</name>
</gene>
<evidence type="ECO:0000313" key="8">
    <source>
        <dbReference type="Proteomes" id="UP000011566"/>
    </source>
</evidence>
<evidence type="ECO:0000256" key="2">
    <source>
        <dbReference type="ARBA" id="ARBA00022475"/>
    </source>
</evidence>
<dbReference type="Gene3D" id="1.20.1740.10">
    <property type="entry name" value="Amino acid/polyamine transporter I"/>
    <property type="match status" value="1"/>
</dbReference>
<organism evidence="7 8">
    <name type="scientific">Halococcus hamelinensis 100A6</name>
    <dbReference type="NCBI Taxonomy" id="1132509"/>
    <lineage>
        <taxon>Archaea</taxon>
        <taxon>Methanobacteriati</taxon>
        <taxon>Methanobacteriota</taxon>
        <taxon>Stenosarchaea group</taxon>
        <taxon>Halobacteria</taxon>
        <taxon>Halobacteriales</taxon>
        <taxon>Halococcaceae</taxon>
        <taxon>Halococcus</taxon>
    </lineage>
</organism>
<evidence type="ECO:0000256" key="5">
    <source>
        <dbReference type="ARBA" id="ARBA00023136"/>
    </source>
</evidence>
<evidence type="ECO:0000256" key="6">
    <source>
        <dbReference type="SAM" id="Phobius"/>
    </source>
</evidence>
<dbReference type="InterPro" id="IPR050367">
    <property type="entry name" value="APC_superfamily"/>
</dbReference>
<accession>M0LY32</accession>
<keyword evidence="8" id="KW-1185">Reference proteome</keyword>
<dbReference type="Pfam" id="PF13520">
    <property type="entry name" value="AA_permease_2"/>
    <property type="match status" value="1"/>
</dbReference>
<evidence type="ECO:0000313" key="7">
    <source>
        <dbReference type="EMBL" id="EMA37274.1"/>
    </source>
</evidence>
<dbReference type="PATRIC" id="fig|1132509.6.peg.2990"/>
<dbReference type="GO" id="GO:0005886">
    <property type="term" value="C:plasma membrane"/>
    <property type="evidence" value="ECO:0007669"/>
    <property type="project" value="UniProtKB-SubCell"/>
</dbReference>
<dbReference type="PANTHER" id="PTHR42770">
    <property type="entry name" value="AMINO ACID TRANSPORTER-RELATED"/>
    <property type="match status" value="1"/>
</dbReference>
<feature type="transmembrane region" description="Helical" evidence="6">
    <location>
        <begin position="169"/>
        <end position="191"/>
    </location>
</feature>
<feature type="transmembrane region" description="Helical" evidence="6">
    <location>
        <begin position="57"/>
        <end position="79"/>
    </location>
</feature>
<keyword evidence="3 6" id="KW-0812">Transmembrane</keyword>
<evidence type="ECO:0000256" key="1">
    <source>
        <dbReference type="ARBA" id="ARBA00004651"/>
    </source>
</evidence>
<keyword evidence="4 6" id="KW-1133">Transmembrane helix</keyword>
<reference evidence="7 8" key="1">
    <citation type="journal article" date="2014" name="PLoS Genet.">
        <title>Phylogenetically driven sequencing of extremely halophilic archaea reveals strategies for static and dynamic osmo-response.</title>
        <authorList>
            <person name="Becker E.A."/>
            <person name="Seitzer P.M."/>
            <person name="Tritt A."/>
            <person name="Larsen D."/>
            <person name="Krusor M."/>
            <person name="Yao A.I."/>
            <person name="Wu D."/>
            <person name="Madern D."/>
            <person name="Eisen J.A."/>
            <person name="Darling A.E."/>
            <person name="Facciotti M.T."/>
        </authorList>
    </citation>
    <scope>NUCLEOTIDE SEQUENCE [LARGE SCALE GENOMIC DNA]</scope>
    <source>
        <strain evidence="7 8">100A6</strain>
    </source>
</reference>